<evidence type="ECO:0000313" key="10">
    <source>
        <dbReference type="EMBL" id="CDY35164.1"/>
    </source>
</evidence>
<dbReference type="SUPFAM" id="SSF46785">
    <property type="entry name" value="Winged helix' DNA-binding domain"/>
    <property type="match status" value="1"/>
</dbReference>
<dbReference type="SUPFAM" id="SSF52540">
    <property type="entry name" value="P-loop containing nucleoside triphosphate hydrolases"/>
    <property type="match status" value="1"/>
</dbReference>
<keyword evidence="3" id="KW-0677">Repeat</keyword>
<keyword evidence="5" id="KW-0611">Plant defense</keyword>
<dbReference type="InterPro" id="IPR058192">
    <property type="entry name" value="WHD_ROQ1-like"/>
</dbReference>
<dbReference type="PRINTS" id="PR00364">
    <property type="entry name" value="DISEASERSIST"/>
</dbReference>
<keyword evidence="4" id="KW-0378">Hydrolase</keyword>
<dbReference type="EMBL" id="HG994363">
    <property type="protein sequence ID" value="CAF2041697.1"/>
    <property type="molecule type" value="Genomic_DNA"/>
</dbReference>
<gene>
    <name evidence="10" type="primary">BnaA09g18010D</name>
    <name evidence="9" type="ORF">DARMORV10_A09P22350.1</name>
    <name evidence="10" type="ORF">GSBRNA2T00058058001</name>
</gene>
<dbReference type="FunFam" id="3.40.50.10140:FF:000007">
    <property type="entry name" value="Disease resistance protein (TIR-NBS-LRR class)"/>
    <property type="match status" value="1"/>
</dbReference>
<protein>
    <recommendedName>
        <fullName evidence="1">ADP-ribosyl cyclase/cyclic ADP-ribose hydrolase</fullName>
        <ecNumber evidence="1">3.2.2.6</ecNumber>
    </recommendedName>
</protein>
<dbReference type="InterPro" id="IPR058546">
    <property type="entry name" value="RPS4B/Roq1-like_LRR"/>
</dbReference>
<dbReference type="Gene3D" id="3.40.50.10140">
    <property type="entry name" value="Toll/interleukin-1 receptor homology (TIR) domain"/>
    <property type="match status" value="1"/>
</dbReference>
<sequence length="1192" mass="135585">MASSYSSSSSRNWSYDVFPSFSGEDVRKTFLSHFMKELDRKLITAFKDNEIERSRSLDPELRQAIKDSRIAVVIFSANYASSSWCLNELLEIVRCKEECAQMVIPVFYGLDPSHVRKQTGDFGKIFEKTCQNKTEDEIILWREALTDVANILGYHSVTWDNEARMINEIANDVLGKLNVSPSYEVEDFVGIEDHIRAMSSLLDLESEEVRMVGIWGPSGIGKTTIARALFSRLSRRFQSSVFIDKVFISKNMDVYRGANLGDYNMKLHLQRAFLAEVLDNRDIRIDHIGAVEKMLRHRKALIFIDDLDDQDVLDALAGRTQWFGSGSRIIVVTKDKHFLRAHGIDHIYEVCLPSKHLALEIFCQSAFRRNSPPDGFMELASEVVFCAGNLPLGLDVLGSNLRGRDKEDWLDMLPRLRTSLDRKIERTLRASYDGLNNKKDKAIFRHVACLFSGRKVDHIKLLLEDRNLDVNIGLKNLVDKSLIHERFNTVEMHSLLQEMGKEIVRAQSDEPGEREFLMDSKDIWDVLEDNTGTKRVLGIELIMDETDEIHVHENAFKGMCNLSFLEIFGCNVVRLHLPKNFDYLPPSLRLLSWHGYPMRCMPSKFQPENLIKLVMRAGNLEKLWEGVASLTCLKEIDLTLSVNLKEIPDLSKAMNLERLCLDFCSSLLELPSSIRNLKKLRDLEMNFCTNLETIPTGIYLNSFEGFVLSGCSRLRRFPEILTNISESPSYLTLDVLNMTNLRSENLWEGVQQPFTTLMTRLQLSEIPSLVELPSSFQNLNKLKWLDIRNCINLETLPTGINLQSLEYLVLSGCSRLRSFPNISRNIQYLKLSFSAIEEVPWWVEKFSALKDLNMANCTNLRRISLNILKLKHLKVALFSNCGALTEANWDDSPSIVAIATDTIHSSLPDRYVSIAHLDFTGCFNLDHKDLFQQQTVFMRVILSGEEVPSYFTHRNSGTSLTNIPLPHISPSHQFVRVKACALFDIATFSFHSFNIQVCFRFIDMSGNHFDVQPEFSTSRLGGHLVIFDSCFPSNKDITLLSDQLNYDHIDIQFRLIEEDYVLQLKGCGILFPENGQSMGNQPCNPKILPLVSGGNTSNNGYLGGHETVHSQEYGDSALESNPDNISHVFAADEDNVVNDGCRVADQSVETLRNSKRMRVFVKPMKTTWLIMSLNTNVKTVVKGQRKTGSECG</sequence>
<dbReference type="EC" id="3.2.2.6" evidence="1"/>
<dbReference type="SUPFAM" id="SSF52058">
    <property type="entry name" value="L domain-like"/>
    <property type="match status" value="1"/>
</dbReference>
<proteinExistence type="predicted"/>
<dbReference type="Pfam" id="PF00931">
    <property type="entry name" value="NB-ARC"/>
    <property type="match status" value="1"/>
</dbReference>
<dbReference type="InterPro" id="IPR027417">
    <property type="entry name" value="P-loop_NTPase"/>
</dbReference>
<comment type="catalytic activity">
    <reaction evidence="7">
        <text>NAD(+) + H2O = ADP-D-ribose + nicotinamide + H(+)</text>
        <dbReference type="Rhea" id="RHEA:16301"/>
        <dbReference type="ChEBI" id="CHEBI:15377"/>
        <dbReference type="ChEBI" id="CHEBI:15378"/>
        <dbReference type="ChEBI" id="CHEBI:17154"/>
        <dbReference type="ChEBI" id="CHEBI:57540"/>
        <dbReference type="ChEBI" id="CHEBI:57967"/>
        <dbReference type="EC" id="3.2.2.6"/>
    </reaction>
    <physiologicalReaction direction="left-to-right" evidence="7">
        <dbReference type="Rhea" id="RHEA:16302"/>
    </physiologicalReaction>
</comment>
<dbReference type="Proteomes" id="UP001295469">
    <property type="component" value="Chromosome A09"/>
</dbReference>
<evidence type="ECO:0000256" key="3">
    <source>
        <dbReference type="ARBA" id="ARBA00022737"/>
    </source>
</evidence>
<dbReference type="SUPFAM" id="SSF52200">
    <property type="entry name" value="Toll/Interleukin receptor TIR domain"/>
    <property type="match status" value="1"/>
</dbReference>
<dbReference type="GO" id="GO:0006952">
    <property type="term" value="P:defense response"/>
    <property type="evidence" value="ECO:0007669"/>
    <property type="project" value="UniProtKB-KW"/>
</dbReference>
<dbReference type="InterPro" id="IPR032675">
    <property type="entry name" value="LRR_dom_sf"/>
</dbReference>
<dbReference type="Pfam" id="PF20160">
    <property type="entry name" value="C-JID"/>
    <property type="match status" value="1"/>
</dbReference>
<dbReference type="Gramene" id="CDY35164">
    <property type="protein sequence ID" value="CDY35164"/>
    <property type="gene ID" value="GSBRNA2T00058058001"/>
</dbReference>
<dbReference type="InterPro" id="IPR036390">
    <property type="entry name" value="WH_DNA-bd_sf"/>
</dbReference>
<dbReference type="PANTHER" id="PTHR11017:SF227">
    <property type="entry name" value="DISEASE RESISTANCE PROTEIN RPS6"/>
    <property type="match status" value="1"/>
</dbReference>
<organism evidence="10 11">
    <name type="scientific">Brassica napus</name>
    <name type="common">Rape</name>
    <dbReference type="NCBI Taxonomy" id="3708"/>
    <lineage>
        <taxon>Eukaryota</taxon>
        <taxon>Viridiplantae</taxon>
        <taxon>Streptophyta</taxon>
        <taxon>Embryophyta</taxon>
        <taxon>Tracheophyta</taxon>
        <taxon>Spermatophyta</taxon>
        <taxon>Magnoliopsida</taxon>
        <taxon>eudicotyledons</taxon>
        <taxon>Gunneridae</taxon>
        <taxon>Pentapetalae</taxon>
        <taxon>rosids</taxon>
        <taxon>malvids</taxon>
        <taxon>Brassicales</taxon>
        <taxon>Brassicaceae</taxon>
        <taxon>Brassiceae</taxon>
        <taxon>Brassica</taxon>
    </lineage>
</organism>
<keyword evidence="2" id="KW-0433">Leucine-rich repeat</keyword>
<dbReference type="AlphaFoldDB" id="A0A078HCF9"/>
<dbReference type="InterPro" id="IPR002182">
    <property type="entry name" value="NB-ARC"/>
</dbReference>
<evidence type="ECO:0000256" key="7">
    <source>
        <dbReference type="ARBA" id="ARBA00047304"/>
    </source>
</evidence>
<dbReference type="SMART" id="SM00382">
    <property type="entry name" value="AAA"/>
    <property type="match status" value="1"/>
</dbReference>
<dbReference type="InterPro" id="IPR000157">
    <property type="entry name" value="TIR_dom"/>
</dbReference>
<dbReference type="GO" id="GO:0061809">
    <property type="term" value="F:NAD+ nucleosidase activity, cyclic ADP-ribose generating"/>
    <property type="evidence" value="ECO:0007669"/>
    <property type="project" value="UniProtKB-EC"/>
</dbReference>
<evidence type="ECO:0000256" key="2">
    <source>
        <dbReference type="ARBA" id="ARBA00022614"/>
    </source>
</evidence>
<name>A0A078HCF9_BRANA</name>
<evidence type="ECO:0000256" key="1">
    <source>
        <dbReference type="ARBA" id="ARBA00011982"/>
    </source>
</evidence>
<evidence type="ECO:0000313" key="11">
    <source>
        <dbReference type="Proteomes" id="UP000028999"/>
    </source>
</evidence>
<dbReference type="PROSITE" id="PS50104">
    <property type="entry name" value="TIR"/>
    <property type="match status" value="1"/>
</dbReference>
<reference evidence="10" key="2">
    <citation type="submission" date="2014-06" db="EMBL/GenBank/DDBJ databases">
        <authorList>
            <person name="Genoscope - CEA"/>
        </authorList>
    </citation>
    <scope>NUCLEOTIDE SEQUENCE</scope>
</reference>
<dbReference type="OMA" id="HIHESSF"/>
<evidence type="ECO:0000259" key="8">
    <source>
        <dbReference type="PROSITE" id="PS50104"/>
    </source>
</evidence>
<dbReference type="Gene3D" id="1.10.8.430">
    <property type="entry name" value="Helical domain of apoptotic protease-activating factors"/>
    <property type="match status" value="1"/>
</dbReference>
<dbReference type="Proteomes" id="UP000028999">
    <property type="component" value="Unassembled WGS sequence"/>
</dbReference>
<feature type="domain" description="TIR" evidence="8">
    <location>
        <begin position="13"/>
        <end position="177"/>
    </location>
</feature>
<dbReference type="Gene3D" id="3.80.10.10">
    <property type="entry name" value="Ribonuclease Inhibitor"/>
    <property type="match status" value="2"/>
</dbReference>
<reference evidence="10 11" key="1">
    <citation type="journal article" date="2014" name="Science">
        <title>Plant genetics. Early allopolyploid evolution in the post-Neolithic Brassica napus oilseed genome.</title>
        <authorList>
            <person name="Chalhoub B."/>
            <person name="Denoeud F."/>
            <person name="Liu S."/>
            <person name="Parkin I.A."/>
            <person name="Tang H."/>
            <person name="Wang X."/>
            <person name="Chiquet J."/>
            <person name="Belcram H."/>
            <person name="Tong C."/>
            <person name="Samans B."/>
            <person name="Correa M."/>
            <person name="Da Silva C."/>
            <person name="Just J."/>
            <person name="Falentin C."/>
            <person name="Koh C.S."/>
            <person name="Le Clainche I."/>
            <person name="Bernard M."/>
            <person name="Bento P."/>
            <person name="Noel B."/>
            <person name="Labadie K."/>
            <person name="Alberti A."/>
            <person name="Charles M."/>
            <person name="Arnaud D."/>
            <person name="Guo H."/>
            <person name="Daviaud C."/>
            <person name="Alamery S."/>
            <person name="Jabbari K."/>
            <person name="Zhao M."/>
            <person name="Edger P.P."/>
            <person name="Chelaifa H."/>
            <person name="Tack D."/>
            <person name="Lassalle G."/>
            <person name="Mestiri I."/>
            <person name="Schnel N."/>
            <person name="Le Paslier M.C."/>
            <person name="Fan G."/>
            <person name="Renault V."/>
            <person name="Bayer P.E."/>
            <person name="Golicz A.A."/>
            <person name="Manoli S."/>
            <person name="Lee T.H."/>
            <person name="Thi V.H."/>
            <person name="Chalabi S."/>
            <person name="Hu Q."/>
            <person name="Fan C."/>
            <person name="Tollenaere R."/>
            <person name="Lu Y."/>
            <person name="Battail C."/>
            <person name="Shen J."/>
            <person name="Sidebottom C.H."/>
            <person name="Wang X."/>
            <person name="Canaguier A."/>
            <person name="Chauveau A."/>
            <person name="Berard A."/>
            <person name="Deniot G."/>
            <person name="Guan M."/>
            <person name="Liu Z."/>
            <person name="Sun F."/>
            <person name="Lim Y.P."/>
            <person name="Lyons E."/>
            <person name="Town C.D."/>
            <person name="Bancroft I."/>
            <person name="Wang X."/>
            <person name="Meng J."/>
            <person name="Ma J."/>
            <person name="Pires J.C."/>
            <person name="King G.J."/>
            <person name="Brunel D."/>
            <person name="Delourme R."/>
            <person name="Renard M."/>
            <person name="Aury J.M."/>
            <person name="Adams K.L."/>
            <person name="Batley J."/>
            <person name="Snowdon R.J."/>
            <person name="Tost J."/>
            <person name="Edwards D."/>
            <person name="Zhou Y."/>
            <person name="Hua W."/>
            <person name="Sharpe A.G."/>
            <person name="Paterson A.H."/>
            <person name="Guan C."/>
            <person name="Wincker P."/>
        </authorList>
    </citation>
    <scope>NUCLEOTIDE SEQUENCE [LARGE SCALE GENOMIC DNA]</scope>
    <source>
        <strain evidence="11">cv. Darmor-bzh</strain>
    </source>
</reference>
<dbReference type="PANTHER" id="PTHR11017">
    <property type="entry name" value="LEUCINE-RICH REPEAT-CONTAINING PROTEIN"/>
    <property type="match status" value="1"/>
</dbReference>
<dbReference type="STRING" id="3708.A0A078HCF9"/>
<keyword evidence="11" id="KW-1185">Reference proteome</keyword>
<dbReference type="InterPro" id="IPR042197">
    <property type="entry name" value="Apaf_helical"/>
</dbReference>
<dbReference type="GO" id="GO:0043531">
    <property type="term" value="F:ADP binding"/>
    <property type="evidence" value="ECO:0007669"/>
    <property type="project" value="InterPro"/>
</dbReference>
<dbReference type="EMBL" id="LK032347">
    <property type="protein sequence ID" value="CDY35164.1"/>
    <property type="molecule type" value="Genomic_DNA"/>
</dbReference>
<dbReference type="InterPro" id="IPR035897">
    <property type="entry name" value="Toll_tir_struct_dom_sf"/>
</dbReference>
<reference evidence="9" key="3">
    <citation type="submission" date="2021-01" db="EMBL/GenBank/DDBJ databases">
        <authorList>
            <consortium name="Genoscope - CEA"/>
            <person name="William W."/>
        </authorList>
    </citation>
    <scope>NUCLEOTIDE SEQUENCE</scope>
</reference>
<accession>A0A078HCF9</accession>
<dbReference type="FunFam" id="3.40.50.300:FF:001002">
    <property type="entry name" value="Disease resistance protein (TIR-NBS-LRR class)"/>
    <property type="match status" value="1"/>
</dbReference>
<dbReference type="FunFam" id="3.80.10.10:FF:000386">
    <property type="entry name" value="Disease resistance protein RPS4"/>
    <property type="match status" value="1"/>
</dbReference>
<dbReference type="SMART" id="SM00255">
    <property type="entry name" value="TIR"/>
    <property type="match status" value="1"/>
</dbReference>
<evidence type="ECO:0000256" key="4">
    <source>
        <dbReference type="ARBA" id="ARBA00022801"/>
    </source>
</evidence>
<evidence type="ECO:0000256" key="6">
    <source>
        <dbReference type="ARBA" id="ARBA00023027"/>
    </source>
</evidence>
<dbReference type="FunFam" id="1.10.8.430:FF:000002">
    <property type="entry name" value="Disease resistance protein (TIR-NBS-LRR class)"/>
    <property type="match status" value="1"/>
</dbReference>
<dbReference type="Gene3D" id="3.40.50.300">
    <property type="entry name" value="P-loop containing nucleotide triphosphate hydrolases"/>
    <property type="match status" value="1"/>
</dbReference>
<dbReference type="GO" id="GO:0007165">
    <property type="term" value="P:signal transduction"/>
    <property type="evidence" value="ECO:0007669"/>
    <property type="project" value="InterPro"/>
</dbReference>
<dbReference type="PaxDb" id="3708-A0A078HCF9"/>
<dbReference type="Pfam" id="PF23282">
    <property type="entry name" value="WHD_ROQ1"/>
    <property type="match status" value="1"/>
</dbReference>
<dbReference type="Pfam" id="PF01582">
    <property type="entry name" value="TIR"/>
    <property type="match status" value="1"/>
</dbReference>
<dbReference type="InterPro" id="IPR045344">
    <property type="entry name" value="C-JID"/>
</dbReference>
<dbReference type="InterPro" id="IPR044974">
    <property type="entry name" value="Disease_R_plants"/>
</dbReference>
<dbReference type="InterPro" id="IPR003593">
    <property type="entry name" value="AAA+_ATPase"/>
</dbReference>
<evidence type="ECO:0000313" key="9">
    <source>
        <dbReference type="EMBL" id="CAF2041697.1"/>
    </source>
</evidence>
<dbReference type="Pfam" id="PF23286">
    <property type="entry name" value="LRR_13"/>
    <property type="match status" value="1"/>
</dbReference>
<keyword evidence="6" id="KW-0520">NAD</keyword>
<evidence type="ECO:0000256" key="5">
    <source>
        <dbReference type="ARBA" id="ARBA00022821"/>
    </source>
</evidence>